<organism evidence="2 3">
    <name type="scientific">Amylocarpus encephaloides</name>
    <dbReference type="NCBI Taxonomy" id="45428"/>
    <lineage>
        <taxon>Eukaryota</taxon>
        <taxon>Fungi</taxon>
        <taxon>Dikarya</taxon>
        <taxon>Ascomycota</taxon>
        <taxon>Pezizomycotina</taxon>
        <taxon>Leotiomycetes</taxon>
        <taxon>Helotiales</taxon>
        <taxon>Helotiales incertae sedis</taxon>
        <taxon>Amylocarpus</taxon>
    </lineage>
</organism>
<proteinExistence type="predicted"/>
<keyword evidence="3" id="KW-1185">Reference proteome</keyword>
<comment type="caution">
    <text evidence="2">The sequence shown here is derived from an EMBL/GenBank/DDBJ whole genome shotgun (WGS) entry which is preliminary data.</text>
</comment>
<protein>
    <submittedName>
        <fullName evidence="2">Uncharacterized protein</fullName>
    </submittedName>
</protein>
<evidence type="ECO:0000313" key="2">
    <source>
        <dbReference type="EMBL" id="KAG9230503.1"/>
    </source>
</evidence>
<gene>
    <name evidence="2" type="ORF">BJ875DRAFT_472070</name>
</gene>
<name>A0A9P8C1J2_9HELO</name>
<sequence length="350" mass="39413">MSSRNSTHLDYVPKNWLLPKQPGMHCRPHSEIITWLAVYNIVSVLISCTLASPFFFKQVQNLQDVIGKSFCRISLRFRRLYSAVPIAEINKSPPTPTGLGKDTEYSFISVILSVVGSIIISLSAPFFSALSIYFRHNRQADLWILVQQWATRPRATCLLYFAQLLQWRYHEKSRSAHHANNALFSLGAAMLADLFVGALAIGLLLEKKRVAVDPAGNPMEKYQQWDKEYTNQPTVGVQLLLVAILLGICLVGLGLVAVTFIWIIVPSMFPTVSRLRDLKIDMRVWKGVCGLMFWIVLVQAFVGSWVLWTGILRLVALDQYCVEGSSGIDAIYCLLPVLLGLWRMAWAIRG</sequence>
<keyword evidence="1" id="KW-0812">Transmembrane</keyword>
<feature type="transmembrane region" description="Helical" evidence="1">
    <location>
        <begin position="182"/>
        <end position="205"/>
    </location>
</feature>
<feature type="transmembrane region" description="Helical" evidence="1">
    <location>
        <begin position="328"/>
        <end position="348"/>
    </location>
</feature>
<feature type="transmembrane region" description="Helical" evidence="1">
    <location>
        <begin position="239"/>
        <end position="264"/>
    </location>
</feature>
<keyword evidence="1" id="KW-0472">Membrane</keyword>
<feature type="transmembrane region" description="Helical" evidence="1">
    <location>
        <begin position="32"/>
        <end position="56"/>
    </location>
</feature>
<dbReference type="Proteomes" id="UP000824998">
    <property type="component" value="Unassembled WGS sequence"/>
</dbReference>
<feature type="transmembrane region" description="Helical" evidence="1">
    <location>
        <begin position="107"/>
        <end position="134"/>
    </location>
</feature>
<feature type="transmembrane region" description="Helical" evidence="1">
    <location>
        <begin position="284"/>
        <end position="308"/>
    </location>
</feature>
<dbReference type="EMBL" id="MU251667">
    <property type="protein sequence ID" value="KAG9230503.1"/>
    <property type="molecule type" value="Genomic_DNA"/>
</dbReference>
<dbReference type="AlphaFoldDB" id="A0A9P8C1J2"/>
<accession>A0A9P8C1J2</accession>
<evidence type="ECO:0000313" key="3">
    <source>
        <dbReference type="Proteomes" id="UP000824998"/>
    </source>
</evidence>
<reference evidence="2" key="1">
    <citation type="journal article" date="2021" name="IMA Fungus">
        <title>Genomic characterization of three marine fungi, including Emericellopsis atlantica sp. nov. with signatures of a generalist lifestyle and marine biomass degradation.</title>
        <authorList>
            <person name="Hagestad O.C."/>
            <person name="Hou L."/>
            <person name="Andersen J.H."/>
            <person name="Hansen E.H."/>
            <person name="Altermark B."/>
            <person name="Li C."/>
            <person name="Kuhnert E."/>
            <person name="Cox R.J."/>
            <person name="Crous P.W."/>
            <person name="Spatafora J.W."/>
            <person name="Lail K."/>
            <person name="Amirebrahimi M."/>
            <person name="Lipzen A."/>
            <person name="Pangilinan J."/>
            <person name="Andreopoulos W."/>
            <person name="Hayes R.D."/>
            <person name="Ng V."/>
            <person name="Grigoriev I.V."/>
            <person name="Jackson S.A."/>
            <person name="Sutton T.D.S."/>
            <person name="Dobson A.D.W."/>
            <person name="Rama T."/>
        </authorList>
    </citation>
    <scope>NUCLEOTIDE SEQUENCE</scope>
    <source>
        <strain evidence="2">TRa018bII</strain>
    </source>
</reference>
<evidence type="ECO:0000256" key="1">
    <source>
        <dbReference type="SAM" id="Phobius"/>
    </source>
</evidence>
<keyword evidence="1" id="KW-1133">Transmembrane helix</keyword>
<dbReference type="OrthoDB" id="3529036at2759"/>